<comment type="similarity">
    <text evidence="1 8">Belongs to the 2-oxoacid dehydrogenase family.</text>
</comment>
<dbReference type="STRING" id="316058.RPB_2768"/>
<evidence type="ECO:0000256" key="2">
    <source>
        <dbReference type="ARBA" id="ARBA00011484"/>
    </source>
</evidence>
<evidence type="ECO:0000256" key="7">
    <source>
        <dbReference type="ARBA" id="ARBA00048370"/>
    </source>
</evidence>
<evidence type="ECO:0000259" key="10">
    <source>
        <dbReference type="PROSITE" id="PS50968"/>
    </source>
</evidence>
<comment type="subunit">
    <text evidence="2">Forms a 24-polypeptide structural core with octahedral symmetry.</text>
</comment>
<feature type="compositionally biased region" description="Basic and acidic residues" evidence="9">
    <location>
        <begin position="95"/>
        <end position="106"/>
    </location>
</feature>
<dbReference type="PANTHER" id="PTHR23151:SF90">
    <property type="entry name" value="DIHYDROLIPOYLLYSINE-RESIDUE ACETYLTRANSFERASE COMPONENT OF PYRUVATE DEHYDROGENASE COMPLEX, MITOCHONDRIAL-RELATED"/>
    <property type="match status" value="1"/>
</dbReference>
<feature type="domain" description="Peripheral subunit-binding (PSBD)" evidence="11">
    <location>
        <begin position="145"/>
        <end position="182"/>
    </location>
</feature>
<dbReference type="InterPro" id="IPR023213">
    <property type="entry name" value="CAT-like_dom_sf"/>
</dbReference>
<dbReference type="Pfam" id="PF00198">
    <property type="entry name" value="2-oxoacid_dh"/>
    <property type="match status" value="1"/>
</dbReference>
<evidence type="ECO:0000259" key="11">
    <source>
        <dbReference type="PROSITE" id="PS51826"/>
    </source>
</evidence>
<dbReference type="SUPFAM" id="SSF51230">
    <property type="entry name" value="Single hybrid motif"/>
    <property type="match status" value="1"/>
</dbReference>
<dbReference type="InterPro" id="IPR003016">
    <property type="entry name" value="2-oxoA_DH_lipoyl-BS"/>
</dbReference>
<dbReference type="Gene3D" id="3.30.559.10">
    <property type="entry name" value="Chloramphenicol acetyltransferase-like domain"/>
    <property type="match status" value="1"/>
</dbReference>
<dbReference type="eggNOG" id="COG0508">
    <property type="taxonomic scope" value="Bacteria"/>
</dbReference>
<dbReference type="HOGENOM" id="CLU_016733_10_2_5"/>
<keyword evidence="4 8" id="KW-0450">Lipoyl</keyword>
<keyword evidence="13" id="KW-1185">Reference proteome</keyword>
<keyword evidence="5 8" id="KW-0012">Acyltransferase</keyword>
<dbReference type="PANTHER" id="PTHR23151">
    <property type="entry name" value="DIHYDROLIPOAMIDE ACETYL/SUCCINYL-TRANSFERASE-RELATED"/>
    <property type="match status" value="1"/>
</dbReference>
<dbReference type="OrthoDB" id="9805770at2"/>
<dbReference type="InterPro" id="IPR036625">
    <property type="entry name" value="E3-bd_dom_sf"/>
</dbReference>
<proteinExistence type="inferred from homology"/>
<dbReference type="InterPro" id="IPR004167">
    <property type="entry name" value="PSBD"/>
</dbReference>
<dbReference type="Pfam" id="PF00364">
    <property type="entry name" value="Biotin_lipoyl"/>
    <property type="match status" value="1"/>
</dbReference>
<dbReference type="EC" id="2.3.1.12" evidence="8"/>
<evidence type="ECO:0000256" key="3">
    <source>
        <dbReference type="ARBA" id="ARBA00022679"/>
    </source>
</evidence>
<dbReference type="FunFam" id="2.40.50.100:FF:000010">
    <property type="entry name" value="Acetyltransferase component of pyruvate dehydrogenase complex"/>
    <property type="match status" value="1"/>
</dbReference>
<dbReference type="InterPro" id="IPR011053">
    <property type="entry name" value="Single_hybrid_motif"/>
</dbReference>
<dbReference type="Pfam" id="PF02817">
    <property type="entry name" value="E3_binding"/>
    <property type="match status" value="1"/>
</dbReference>
<evidence type="ECO:0000313" key="12">
    <source>
        <dbReference type="EMBL" id="ABD07470.1"/>
    </source>
</evidence>
<evidence type="ECO:0000256" key="5">
    <source>
        <dbReference type="ARBA" id="ARBA00023315"/>
    </source>
</evidence>
<feature type="domain" description="Lipoyl-binding" evidence="10">
    <location>
        <begin position="2"/>
        <end position="78"/>
    </location>
</feature>
<comment type="cofactor">
    <cofactor evidence="8">
        <name>(R)-lipoate</name>
        <dbReference type="ChEBI" id="CHEBI:83088"/>
    </cofactor>
    <text evidence="8">Binds 1 lipoyl cofactor covalently.</text>
</comment>
<evidence type="ECO:0000256" key="4">
    <source>
        <dbReference type="ARBA" id="ARBA00022823"/>
    </source>
</evidence>
<evidence type="ECO:0000313" key="13">
    <source>
        <dbReference type="Proteomes" id="UP000008809"/>
    </source>
</evidence>
<dbReference type="SUPFAM" id="SSF52777">
    <property type="entry name" value="CoA-dependent acyltransferases"/>
    <property type="match status" value="1"/>
</dbReference>
<dbReference type="EMBL" id="CP000250">
    <property type="protein sequence ID" value="ABD07470.1"/>
    <property type="molecule type" value="Genomic_DNA"/>
</dbReference>
<dbReference type="Gene3D" id="4.10.320.10">
    <property type="entry name" value="E3-binding domain"/>
    <property type="match status" value="1"/>
</dbReference>
<gene>
    <name evidence="12" type="ordered locus">RPB_2768</name>
</gene>
<evidence type="ECO:0000256" key="1">
    <source>
        <dbReference type="ARBA" id="ARBA00007317"/>
    </source>
</evidence>
<feature type="region of interest" description="Disordered" evidence="9">
    <location>
        <begin position="88"/>
        <end position="144"/>
    </location>
</feature>
<dbReference type="InterPro" id="IPR045257">
    <property type="entry name" value="E2/Pdx1"/>
</dbReference>
<evidence type="ECO:0000256" key="8">
    <source>
        <dbReference type="RuleBase" id="RU361137"/>
    </source>
</evidence>
<evidence type="ECO:0000256" key="9">
    <source>
        <dbReference type="SAM" id="MobiDB-lite"/>
    </source>
</evidence>
<accession>Q2IWE0</accession>
<reference evidence="12 13" key="1">
    <citation type="submission" date="2006-01" db="EMBL/GenBank/DDBJ databases">
        <title>Complete sequence of Rhodopseudomonas palustris HaA2.</title>
        <authorList>
            <consortium name="US DOE Joint Genome Institute"/>
            <person name="Copeland A."/>
            <person name="Lucas S."/>
            <person name="Lapidus A."/>
            <person name="Barry K."/>
            <person name="Detter J.C."/>
            <person name="Glavina T."/>
            <person name="Hammon N."/>
            <person name="Israni S."/>
            <person name="Pitluck S."/>
            <person name="Chain P."/>
            <person name="Malfatti S."/>
            <person name="Shin M."/>
            <person name="Vergez L."/>
            <person name="Schmutz J."/>
            <person name="Larimer F."/>
            <person name="Land M."/>
            <person name="Hauser L."/>
            <person name="Pelletier D.A."/>
            <person name="Kyrpides N."/>
            <person name="Anderson I."/>
            <person name="Oda Y."/>
            <person name="Harwood C.S."/>
            <person name="Richardson P."/>
        </authorList>
    </citation>
    <scope>NUCLEOTIDE SEQUENCE [LARGE SCALE GENOMIC DNA]</scope>
    <source>
        <strain evidence="12 13">HaA2</strain>
    </source>
</reference>
<comment type="function">
    <text evidence="6">The pyruvate dehydrogenase complex catalyzes the overall conversion of pyruvate to acetyl-CoA and CO(2). It contains multiple copies of three enzymatic components: pyruvate dehydrogenase (E1), dihydrolipoamide acetyltransferase (E2) and lipoamide dehydrogenase (E3).</text>
</comment>
<dbReference type="GO" id="GO:0045254">
    <property type="term" value="C:pyruvate dehydrogenase complex"/>
    <property type="evidence" value="ECO:0007669"/>
    <property type="project" value="UniProtKB-UniRule"/>
</dbReference>
<dbReference type="SUPFAM" id="SSF47005">
    <property type="entry name" value="Peripheral subunit-binding domain of 2-oxo acid dehydrogenase complex"/>
    <property type="match status" value="1"/>
</dbReference>
<dbReference type="PROSITE" id="PS00189">
    <property type="entry name" value="LIPOYL"/>
    <property type="match status" value="1"/>
</dbReference>
<protein>
    <recommendedName>
        <fullName evidence="8">Acetyltransferase component of pyruvate dehydrogenase complex</fullName>
        <ecNumber evidence="8">2.3.1.12</ecNumber>
    </recommendedName>
</protein>
<dbReference type="PROSITE" id="PS51826">
    <property type="entry name" value="PSBD"/>
    <property type="match status" value="1"/>
</dbReference>
<dbReference type="GO" id="GO:0006086">
    <property type="term" value="P:pyruvate decarboxylation to acetyl-CoA"/>
    <property type="evidence" value="ECO:0007669"/>
    <property type="project" value="InterPro"/>
</dbReference>
<dbReference type="Gene3D" id="2.40.50.100">
    <property type="match status" value="1"/>
</dbReference>
<comment type="catalytic activity">
    <reaction evidence="7 8">
        <text>N(6)-[(R)-dihydrolipoyl]-L-lysyl-[protein] + acetyl-CoA = N(6)-[(R)-S(8)-acetyldihydrolipoyl]-L-lysyl-[protein] + CoA</text>
        <dbReference type="Rhea" id="RHEA:17017"/>
        <dbReference type="Rhea" id="RHEA-COMP:10475"/>
        <dbReference type="Rhea" id="RHEA-COMP:10478"/>
        <dbReference type="ChEBI" id="CHEBI:57287"/>
        <dbReference type="ChEBI" id="CHEBI:57288"/>
        <dbReference type="ChEBI" id="CHEBI:83100"/>
        <dbReference type="ChEBI" id="CHEBI:83111"/>
        <dbReference type="EC" id="2.3.1.12"/>
    </reaction>
</comment>
<feature type="compositionally biased region" description="Low complexity" evidence="9">
    <location>
        <begin position="107"/>
        <end position="125"/>
    </location>
</feature>
<feature type="compositionally biased region" description="Low complexity" evidence="9">
    <location>
        <begin position="188"/>
        <end position="205"/>
    </location>
</feature>
<dbReference type="AlphaFoldDB" id="Q2IWE0"/>
<dbReference type="InterPro" id="IPR006257">
    <property type="entry name" value="LAT1"/>
</dbReference>
<name>Q2IWE0_RHOP2</name>
<dbReference type="PROSITE" id="PS50968">
    <property type="entry name" value="BIOTINYL_LIPOYL"/>
    <property type="match status" value="1"/>
</dbReference>
<dbReference type="CDD" id="cd06849">
    <property type="entry name" value="lipoyl_domain"/>
    <property type="match status" value="1"/>
</dbReference>
<dbReference type="NCBIfam" id="TIGR01349">
    <property type="entry name" value="PDHac_trf_mito"/>
    <property type="match status" value="1"/>
</dbReference>
<sequence length="451" mass="47090">MPINILMPALSPTMEKGNLAKWLKKEGDKVKSGDVIAEIETDKATMEVEAADEGTLAKILVPEGTQDVAVNAVIAVLAGDGEDVATAGAGAGKAEAPKAEAPKAEAPKANLAEAKPEKATTPAAKDGAPRAASPEAAHTNGARVFSSPLARRLAKDSGIDLARVEGSGPHGRVIARDIEKAKAGGGLKAPAAAPASSAAPSVAPSMSDQQIRALYPEGSYEVVAHDGMRRTIAQRLTQSTQTIPHFYLTIDCNLDRLMAAREDINAAAPKDKDGKPAYKLSVNDFVIKAMAIALQRIPDANVSWTEAGMLKHKHSDIGVAVAMPGGLITPIIRSAETASLSYISAQMKDFAARARARKLKPEEYQGGTTAVSNLGMYGIKDFTAVINPPHATILAVGTGEQRPIVCNGQIEIATMMSVTLSCDHRAVDGALGAELIGAFKTLIENPVMMMV</sequence>
<dbReference type="RefSeq" id="WP_011441655.1">
    <property type="nucleotide sequence ID" value="NC_007778.1"/>
</dbReference>
<dbReference type="KEGG" id="rpb:RPB_2768"/>
<feature type="region of interest" description="Disordered" evidence="9">
    <location>
        <begin position="187"/>
        <end position="206"/>
    </location>
</feature>
<organism evidence="12 13">
    <name type="scientific">Rhodopseudomonas palustris (strain HaA2)</name>
    <dbReference type="NCBI Taxonomy" id="316058"/>
    <lineage>
        <taxon>Bacteria</taxon>
        <taxon>Pseudomonadati</taxon>
        <taxon>Pseudomonadota</taxon>
        <taxon>Alphaproteobacteria</taxon>
        <taxon>Hyphomicrobiales</taxon>
        <taxon>Nitrobacteraceae</taxon>
        <taxon>Rhodopseudomonas</taxon>
    </lineage>
</organism>
<dbReference type="InterPro" id="IPR000089">
    <property type="entry name" value="Biotin_lipoyl"/>
</dbReference>
<keyword evidence="3 8" id="KW-0808">Transferase</keyword>
<evidence type="ECO:0000256" key="6">
    <source>
        <dbReference type="ARBA" id="ARBA00025211"/>
    </source>
</evidence>
<dbReference type="InterPro" id="IPR001078">
    <property type="entry name" value="2-oxoacid_DH_actylTfrase"/>
</dbReference>
<dbReference type="Proteomes" id="UP000008809">
    <property type="component" value="Chromosome"/>
</dbReference>
<dbReference type="GO" id="GO:0004742">
    <property type="term" value="F:dihydrolipoyllysine-residue acetyltransferase activity"/>
    <property type="evidence" value="ECO:0007669"/>
    <property type="project" value="UniProtKB-UniRule"/>
</dbReference>